<accession>A0A9D5UC54</accession>
<keyword evidence="3" id="KW-1185">Reference proteome</keyword>
<organism evidence="2 3">
    <name type="scientific">Oerskovia douganii</name>
    <dbReference type="NCBI Taxonomy" id="2762210"/>
    <lineage>
        <taxon>Bacteria</taxon>
        <taxon>Bacillati</taxon>
        <taxon>Actinomycetota</taxon>
        <taxon>Actinomycetes</taxon>
        <taxon>Micrococcales</taxon>
        <taxon>Cellulomonadaceae</taxon>
        <taxon>Oerskovia</taxon>
    </lineage>
</organism>
<proteinExistence type="predicted"/>
<evidence type="ECO:0000313" key="3">
    <source>
        <dbReference type="Proteomes" id="UP000822993"/>
    </source>
</evidence>
<dbReference type="AlphaFoldDB" id="A0A9D5UC54"/>
<dbReference type="RefSeq" id="WP_193721421.1">
    <property type="nucleotide sequence ID" value="NZ_JACSPN010000037.1"/>
</dbReference>
<dbReference type="Proteomes" id="UP000822993">
    <property type="component" value="Unassembled WGS sequence"/>
</dbReference>
<feature type="region of interest" description="Disordered" evidence="1">
    <location>
        <begin position="131"/>
        <end position="182"/>
    </location>
</feature>
<comment type="caution">
    <text evidence="2">The sequence shown here is derived from an EMBL/GenBank/DDBJ whole genome shotgun (WGS) entry which is preliminary data.</text>
</comment>
<evidence type="ECO:0000256" key="1">
    <source>
        <dbReference type="SAM" id="MobiDB-lite"/>
    </source>
</evidence>
<feature type="compositionally biased region" description="Low complexity" evidence="1">
    <location>
        <begin position="133"/>
        <end position="153"/>
    </location>
</feature>
<reference evidence="2 3" key="1">
    <citation type="submission" date="2020-08" db="EMBL/GenBank/DDBJ databases">
        <title>A Genomic Blueprint of the Chicken Gut Microbiome.</title>
        <authorList>
            <person name="Gilroy R."/>
            <person name="Ravi A."/>
            <person name="Getino M."/>
            <person name="Pursley I."/>
            <person name="Horton D.L."/>
            <person name="Alikhan N.-F."/>
            <person name="Baker D."/>
            <person name="Gharbi K."/>
            <person name="Hall N."/>
            <person name="Watson M."/>
            <person name="Adriaenssens E.M."/>
            <person name="Foster-Nyarko E."/>
            <person name="Jarju S."/>
            <person name="Secka A."/>
            <person name="Antonio M."/>
            <person name="Oren A."/>
            <person name="Chaudhuri R."/>
            <person name="La Ragione R.M."/>
            <person name="Hildebrand F."/>
            <person name="Pallen M.J."/>
        </authorList>
    </citation>
    <scope>NUCLEOTIDE SEQUENCE [LARGE SCALE GENOMIC DNA]</scope>
    <source>
        <strain evidence="2 3">Sa1BUA8</strain>
    </source>
</reference>
<sequence length="287" mass="30598">MANESMVPLLPCASIDEIHDFCVALGFEVTYRQTRPNPYLAVRRGGIDLHYFGIEGFRPEASYGSCLVVTDDTTALYDAWAAGLRARYGRLPLSGFPRITRPRRRANADGLSGFSLVDPAGNWIRVTRRPADPSAAPAEGEAGAASTAGTAVEGEGRAVATTTSSGTDEDRPAEGTPGESRLLRAVADAVVQADSRGDVEQGAKILDGALRRDADAGDQGASARDRVEAQAYRAELAVRLDDPGTARRMLDEVDRCVAAARGQHLTQDLTTVLTQLEDVRAWLSAQG</sequence>
<dbReference type="EMBL" id="JACSPN010000037">
    <property type="protein sequence ID" value="MBE7702225.1"/>
    <property type="molecule type" value="Genomic_DNA"/>
</dbReference>
<protein>
    <submittedName>
        <fullName evidence="2">VOC family protein</fullName>
    </submittedName>
</protein>
<name>A0A9D5UC54_9CELL</name>
<dbReference type="Gene3D" id="3.10.180.10">
    <property type="entry name" value="2,3-Dihydroxybiphenyl 1,2-Dioxygenase, domain 1"/>
    <property type="match status" value="1"/>
</dbReference>
<dbReference type="InterPro" id="IPR029068">
    <property type="entry name" value="Glyas_Bleomycin-R_OHBP_Dase"/>
</dbReference>
<gene>
    <name evidence="2" type="ORF">H9623_18190</name>
</gene>
<evidence type="ECO:0000313" key="2">
    <source>
        <dbReference type="EMBL" id="MBE7702225.1"/>
    </source>
</evidence>
<dbReference type="SUPFAM" id="SSF54593">
    <property type="entry name" value="Glyoxalase/Bleomycin resistance protein/Dihydroxybiphenyl dioxygenase"/>
    <property type="match status" value="1"/>
</dbReference>